<keyword evidence="4" id="KW-1185">Reference proteome</keyword>
<proteinExistence type="predicted"/>
<feature type="domain" description="VanZ-like" evidence="2">
    <location>
        <begin position="11"/>
        <end position="155"/>
    </location>
</feature>
<organism evidence="3 4">
    <name type="scientific">Ruminiclostridium sufflavum DSM 19573</name>
    <dbReference type="NCBI Taxonomy" id="1121337"/>
    <lineage>
        <taxon>Bacteria</taxon>
        <taxon>Bacillati</taxon>
        <taxon>Bacillota</taxon>
        <taxon>Clostridia</taxon>
        <taxon>Eubacteriales</taxon>
        <taxon>Oscillospiraceae</taxon>
        <taxon>Ruminiclostridium</taxon>
    </lineage>
</organism>
<feature type="transmembrane region" description="Helical" evidence="1">
    <location>
        <begin position="99"/>
        <end position="118"/>
    </location>
</feature>
<sequence>MKKRKISIVVIALAGIWLGVIFFMSSQTAADSTQMSKTITRTFLAVGEKAGIVEEGASTSNELISKYDPDTRKMAHVIMYFLLASVIFAALWELGANKNISAVISFFASICIAVIDEINQMSFTGRNSGVVSEGIADIYRDASGIGIALVILLVLRAVKEIKNRKV</sequence>
<dbReference type="EMBL" id="QKMR01000003">
    <property type="protein sequence ID" value="PYG89467.1"/>
    <property type="molecule type" value="Genomic_DNA"/>
</dbReference>
<comment type="caution">
    <text evidence="3">The sequence shown here is derived from an EMBL/GenBank/DDBJ whole genome shotgun (WGS) entry which is preliminary data.</text>
</comment>
<feature type="transmembrane region" description="Helical" evidence="1">
    <location>
        <begin position="138"/>
        <end position="158"/>
    </location>
</feature>
<accession>A0A318XN74</accession>
<reference evidence="3 4" key="1">
    <citation type="submission" date="2018-06" db="EMBL/GenBank/DDBJ databases">
        <title>Genomic Encyclopedia of Type Strains, Phase I: the one thousand microbial genomes (KMG-I) project.</title>
        <authorList>
            <person name="Kyrpides N."/>
        </authorList>
    </citation>
    <scope>NUCLEOTIDE SEQUENCE [LARGE SCALE GENOMIC DNA]</scope>
    <source>
        <strain evidence="3 4">DSM 19573</strain>
    </source>
</reference>
<dbReference type="Proteomes" id="UP000248132">
    <property type="component" value="Unassembled WGS sequence"/>
</dbReference>
<dbReference type="InterPro" id="IPR006976">
    <property type="entry name" value="VanZ-like"/>
</dbReference>
<evidence type="ECO:0000313" key="3">
    <source>
        <dbReference type="EMBL" id="PYG89467.1"/>
    </source>
</evidence>
<gene>
    <name evidence="3" type="ORF">LY28_00686</name>
</gene>
<dbReference type="AlphaFoldDB" id="A0A318XN74"/>
<dbReference type="Pfam" id="PF04892">
    <property type="entry name" value="VanZ"/>
    <property type="match status" value="1"/>
</dbReference>
<evidence type="ECO:0000313" key="4">
    <source>
        <dbReference type="Proteomes" id="UP000248132"/>
    </source>
</evidence>
<dbReference type="RefSeq" id="WP_110460758.1">
    <property type="nucleotide sequence ID" value="NZ_QKMR01000003.1"/>
</dbReference>
<feature type="transmembrane region" description="Helical" evidence="1">
    <location>
        <begin position="74"/>
        <end position="92"/>
    </location>
</feature>
<dbReference type="NCBIfam" id="NF037970">
    <property type="entry name" value="vanZ_1"/>
    <property type="match status" value="1"/>
</dbReference>
<keyword evidence="1" id="KW-0472">Membrane</keyword>
<evidence type="ECO:0000259" key="2">
    <source>
        <dbReference type="Pfam" id="PF04892"/>
    </source>
</evidence>
<keyword evidence="1" id="KW-1133">Transmembrane helix</keyword>
<name>A0A318XN74_9FIRM</name>
<dbReference type="OrthoDB" id="291892at2"/>
<evidence type="ECO:0000256" key="1">
    <source>
        <dbReference type="SAM" id="Phobius"/>
    </source>
</evidence>
<protein>
    <submittedName>
        <fullName evidence="3">VanZ family protein</fullName>
    </submittedName>
</protein>
<keyword evidence="1" id="KW-0812">Transmembrane</keyword>